<feature type="region of interest" description="Disordered" evidence="1">
    <location>
        <begin position="1"/>
        <end position="28"/>
    </location>
</feature>
<dbReference type="AlphaFoldDB" id="A0A5C5VC68"/>
<evidence type="ECO:0000313" key="2">
    <source>
        <dbReference type="EMBL" id="TWT35302.1"/>
    </source>
</evidence>
<proteinExistence type="predicted"/>
<gene>
    <name evidence="2" type="ORF">KOR34_01910</name>
</gene>
<protein>
    <submittedName>
        <fullName evidence="2">Uncharacterized protein</fullName>
    </submittedName>
</protein>
<comment type="caution">
    <text evidence="2">The sequence shown here is derived from an EMBL/GenBank/DDBJ whole genome shotgun (WGS) entry which is preliminary data.</text>
</comment>
<evidence type="ECO:0000256" key="1">
    <source>
        <dbReference type="SAM" id="MobiDB-lite"/>
    </source>
</evidence>
<organism evidence="2 3">
    <name type="scientific">Posidoniimonas corsicana</name>
    <dbReference type="NCBI Taxonomy" id="1938618"/>
    <lineage>
        <taxon>Bacteria</taxon>
        <taxon>Pseudomonadati</taxon>
        <taxon>Planctomycetota</taxon>
        <taxon>Planctomycetia</taxon>
        <taxon>Pirellulales</taxon>
        <taxon>Lacipirellulaceae</taxon>
        <taxon>Posidoniimonas</taxon>
    </lineage>
</organism>
<name>A0A5C5VC68_9BACT</name>
<dbReference type="Proteomes" id="UP000316714">
    <property type="component" value="Unassembled WGS sequence"/>
</dbReference>
<reference evidence="2 3" key="1">
    <citation type="submission" date="2019-02" db="EMBL/GenBank/DDBJ databases">
        <title>Deep-cultivation of Planctomycetes and their phenomic and genomic characterization uncovers novel biology.</title>
        <authorList>
            <person name="Wiegand S."/>
            <person name="Jogler M."/>
            <person name="Boedeker C."/>
            <person name="Pinto D."/>
            <person name="Vollmers J."/>
            <person name="Rivas-Marin E."/>
            <person name="Kohn T."/>
            <person name="Peeters S.H."/>
            <person name="Heuer A."/>
            <person name="Rast P."/>
            <person name="Oberbeckmann S."/>
            <person name="Bunk B."/>
            <person name="Jeske O."/>
            <person name="Meyerdierks A."/>
            <person name="Storesund J.E."/>
            <person name="Kallscheuer N."/>
            <person name="Luecker S."/>
            <person name="Lage O.M."/>
            <person name="Pohl T."/>
            <person name="Merkel B.J."/>
            <person name="Hornburger P."/>
            <person name="Mueller R.-W."/>
            <person name="Bruemmer F."/>
            <person name="Labrenz M."/>
            <person name="Spormann A.M."/>
            <person name="Op Den Camp H."/>
            <person name="Overmann J."/>
            <person name="Amann R."/>
            <person name="Jetten M.S.M."/>
            <person name="Mascher T."/>
            <person name="Medema M.H."/>
            <person name="Devos D.P."/>
            <person name="Kaster A.-K."/>
            <person name="Ovreas L."/>
            <person name="Rohde M."/>
            <person name="Galperin M.Y."/>
            <person name="Jogler C."/>
        </authorList>
    </citation>
    <scope>NUCLEOTIDE SEQUENCE [LARGE SCALE GENOMIC DNA]</scope>
    <source>
        <strain evidence="2 3">KOR34</strain>
    </source>
</reference>
<accession>A0A5C5VC68</accession>
<evidence type="ECO:0000313" key="3">
    <source>
        <dbReference type="Proteomes" id="UP000316714"/>
    </source>
</evidence>
<sequence length="66" mass="6973">MAASGATADAMNRAPTHVDAASGTQRAVALSPQVEVIRNPDRAPAIWPRVSHFSRTPIILPRTRGG</sequence>
<dbReference type="EMBL" id="SIHJ01000001">
    <property type="protein sequence ID" value="TWT35302.1"/>
    <property type="molecule type" value="Genomic_DNA"/>
</dbReference>
<keyword evidence="3" id="KW-1185">Reference proteome</keyword>